<dbReference type="GO" id="GO:0005886">
    <property type="term" value="C:plasma membrane"/>
    <property type="evidence" value="ECO:0007669"/>
    <property type="project" value="InterPro"/>
</dbReference>
<evidence type="ECO:0000313" key="11">
    <source>
        <dbReference type="RefSeq" id="XP_035695067.1"/>
    </source>
</evidence>
<feature type="transmembrane region" description="Helical" evidence="7">
    <location>
        <begin position="287"/>
        <end position="305"/>
    </location>
</feature>
<feature type="transmembrane region" description="Helical" evidence="7">
    <location>
        <begin position="180"/>
        <end position="203"/>
    </location>
</feature>
<protein>
    <submittedName>
        <fullName evidence="10">Transmembrane channel-like protein 7 isoform X1</fullName>
    </submittedName>
    <submittedName>
        <fullName evidence="11">Transmembrane channel-like protein 7 isoform X2</fullName>
    </submittedName>
    <submittedName>
        <fullName evidence="12">Transmembrane channel-like protein 7 isoform X3</fullName>
    </submittedName>
</protein>
<dbReference type="Proteomes" id="UP000001554">
    <property type="component" value="Chromosome 13"/>
</dbReference>
<keyword evidence="4 7" id="KW-1133">Transmembrane helix</keyword>
<evidence type="ECO:0000256" key="2">
    <source>
        <dbReference type="ARBA" id="ARBA00006510"/>
    </source>
</evidence>
<dbReference type="GeneID" id="118428895"/>
<feature type="transmembrane region" description="Helical" evidence="7">
    <location>
        <begin position="384"/>
        <end position="404"/>
    </location>
</feature>
<evidence type="ECO:0000313" key="12">
    <source>
        <dbReference type="RefSeq" id="XP_035695068.1"/>
    </source>
</evidence>
<dbReference type="GO" id="GO:0008381">
    <property type="term" value="F:mechanosensitive monoatomic ion channel activity"/>
    <property type="evidence" value="ECO:0000318"/>
    <property type="project" value="GO_Central"/>
</dbReference>
<evidence type="ECO:0000259" key="8">
    <source>
        <dbReference type="Pfam" id="PF07810"/>
    </source>
</evidence>
<feature type="compositionally biased region" description="Basic residues" evidence="6">
    <location>
        <begin position="57"/>
        <end position="70"/>
    </location>
</feature>
<dbReference type="PANTHER" id="PTHR23302">
    <property type="entry name" value="TRANSMEMBRANE CHANNEL-RELATED"/>
    <property type="match status" value="1"/>
</dbReference>
<reference evidence="10 11" key="2">
    <citation type="submission" date="2025-04" db="UniProtKB">
        <authorList>
            <consortium name="RefSeq"/>
        </authorList>
    </citation>
    <scope>IDENTIFICATION</scope>
    <source>
        <strain evidence="10 11">S238N-H82</strain>
        <tissue evidence="10 11">Testes</tissue>
    </source>
</reference>
<proteinExistence type="inferred from homology"/>
<evidence type="ECO:0000313" key="9">
    <source>
        <dbReference type="Proteomes" id="UP000001554"/>
    </source>
</evidence>
<evidence type="ECO:0000313" key="10">
    <source>
        <dbReference type="RefSeq" id="XP_035695066.1"/>
    </source>
</evidence>
<feature type="region of interest" description="Disordered" evidence="6">
    <location>
        <begin position="1"/>
        <end position="77"/>
    </location>
</feature>
<dbReference type="Pfam" id="PF07810">
    <property type="entry name" value="TMC"/>
    <property type="match status" value="1"/>
</dbReference>
<accession>A0A9J7M5T3</accession>
<dbReference type="RefSeq" id="XP_035695066.1">
    <property type="nucleotide sequence ID" value="XM_035839173.1"/>
</dbReference>
<feature type="transmembrane region" description="Helical" evidence="7">
    <location>
        <begin position="424"/>
        <end position="448"/>
    </location>
</feature>
<dbReference type="RefSeq" id="XP_035695068.1">
    <property type="nucleotide sequence ID" value="XM_035839175.1"/>
</dbReference>
<dbReference type="InterPro" id="IPR038900">
    <property type="entry name" value="TMC"/>
</dbReference>
<evidence type="ECO:0000256" key="6">
    <source>
        <dbReference type="SAM" id="MobiDB-lite"/>
    </source>
</evidence>
<evidence type="ECO:0000256" key="3">
    <source>
        <dbReference type="ARBA" id="ARBA00022692"/>
    </source>
</evidence>
<comment type="similarity">
    <text evidence="2">Belongs to the TMC family.</text>
</comment>
<name>A0A9J7M5T3_BRAFL</name>
<feature type="domain" description="TMC" evidence="8">
    <location>
        <begin position="510"/>
        <end position="620"/>
    </location>
</feature>
<keyword evidence="9" id="KW-1185">Reference proteome</keyword>
<reference evidence="9" key="1">
    <citation type="journal article" date="2020" name="Nat. Ecol. Evol.">
        <title>Deeply conserved synteny resolves early events in vertebrate evolution.</title>
        <authorList>
            <person name="Simakov O."/>
            <person name="Marletaz F."/>
            <person name="Yue J.X."/>
            <person name="O'Connell B."/>
            <person name="Jenkins J."/>
            <person name="Brandt A."/>
            <person name="Calef R."/>
            <person name="Tung C.H."/>
            <person name="Huang T.K."/>
            <person name="Schmutz J."/>
            <person name="Satoh N."/>
            <person name="Yu J.K."/>
            <person name="Putnam N.H."/>
            <person name="Green R.E."/>
            <person name="Rokhsar D.S."/>
        </authorList>
    </citation>
    <scope>NUCLEOTIDE SEQUENCE [LARGE SCALE GENOMIC DNA]</scope>
    <source>
        <strain evidence="9">S238N-H82</strain>
    </source>
</reference>
<evidence type="ECO:0000256" key="1">
    <source>
        <dbReference type="ARBA" id="ARBA00004141"/>
    </source>
</evidence>
<feature type="transmembrane region" description="Helical" evidence="7">
    <location>
        <begin position="578"/>
        <end position="601"/>
    </location>
</feature>
<feature type="compositionally biased region" description="Polar residues" evidence="6">
    <location>
        <begin position="26"/>
        <end position="55"/>
    </location>
</feature>
<sequence>MSDSPLPGQVEEKEMQEIEKGATDGPISSPSQSDVISTNNILASMPSKTSQWSGMSSHRRGRSVRHRSARSSRGARPAVLDVEGQGQDEADLLAEEIAEGKMAIRDLAKPMETKREMLRKLQGKGLKGFGWRVSMQRRWKKSKENMSDAFAKLEVWRSPMHSIEGKFGTGILSYFQFMRWLLFLNLVIFLLMFLFILLPALIFTRQIGTVTSSNSTNSSAVDCESRYVPFNVSLYEPTRDHISDYIVDVLQGKGIMEDTHLFYGFYENTIQRIQETEGFTFTYNLPLAYLLTSLSYFLISLILMVRNSAQGLQESLVSSEDKFYTYCNKVFAGWDFCINDGRAADLKHGQIRYELKTDLEEQRILQKQAKRTGGEKCRLYSVRFVVNIFVLAILGAGGFLIYYASTFALEWNAQYGTAANTDAFLKLLVTYTPSLTITGLNMIVPIIFDKLVGFEDYSPEFEIQMTLLRTVFLRLASVATLLGTLYTQIACSTYTNGDAECRVCDVEIRCWETYVGQEMYKLVIMDFLVGTAVTLFVEFPRKFIVSRFKDKLEDVVGYQEFQIPKNVLDIVYSQTLCWIGTFFAPMLPAICVIKTIIFFYLKKLSLMHNCIPSTKPFRASKSRTFFMVILLVSFLLCIIPVGIGIVQIYPSRACGPFRSLNTMFEIVTQTIAGWPTVVRDIFFFLGSAGFLVPAVLILCLLLYYFRALSVAHKKMVAVLKDQLILEGKDKHFLLQRVYELQGTTDPTRAKQNKAQADRKAAATKQAPNGYNNESPPPRVPSSAWDNANSHPNSVNDGW</sequence>
<keyword evidence="3 7" id="KW-0812">Transmembrane</keyword>
<dbReference type="InterPro" id="IPR012496">
    <property type="entry name" value="TMC_dom"/>
</dbReference>
<dbReference type="OMA" id="QFFMTFF"/>
<feature type="transmembrane region" description="Helical" evidence="7">
    <location>
        <begin position="681"/>
        <end position="705"/>
    </location>
</feature>
<evidence type="ECO:0000256" key="4">
    <source>
        <dbReference type="ARBA" id="ARBA00022989"/>
    </source>
</evidence>
<evidence type="ECO:0000256" key="7">
    <source>
        <dbReference type="SAM" id="Phobius"/>
    </source>
</evidence>
<dbReference type="PANTHER" id="PTHR23302:SF24">
    <property type="entry name" value="TMC DOMAIN-CONTAINING PROTEIN"/>
    <property type="match status" value="1"/>
</dbReference>
<evidence type="ECO:0000256" key="5">
    <source>
        <dbReference type="ARBA" id="ARBA00023136"/>
    </source>
</evidence>
<dbReference type="AlphaFoldDB" id="A0A9J7M5T3"/>
<feature type="compositionally biased region" description="Basic and acidic residues" evidence="6">
    <location>
        <begin position="10"/>
        <end position="22"/>
    </location>
</feature>
<keyword evidence="5 7" id="KW-0472">Membrane</keyword>
<feature type="compositionally biased region" description="Polar residues" evidence="6">
    <location>
        <begin position="783"/>
        <end position="798"/>
    </location>
</feature>
<dbReference type="KEGG" id="bfo:118428895"/>
<gene>
    <name evidence="10 11 12" type="primary">LOC118428895</name>
</gene>
<feature type="transmembrane region" description="Helical" evidence="7">
    <location>
        <begin position="625"/>
        <end position="649"/>
    </location>
</feature>
<comment type="subcellular location">
    <subcellularLocation>
        <location evidence="1">Membrane</location>
        <topology evidence="1">Multi-pass membrane protein</topology>
    </subcellularLocation>
</comment>
<dbReference type="RefSeq" id="XP_035695067.1">
    <property type="nucleotide sequence ID" value="XM_035839174.1"/>
</dbReference>
<dbReference type="OrthoDB" id="1936208at2759"/>
<feature type="region of interest" description="Disordered" evidence="6">
    <location>
        <begin position="744"/>
        <end position="798"/>
    </location>
</feature>
<organism evidence="9 12">
    <name type="scientific">Branchiostoma floridae</name>
    <name type="common">Florida lancelet</name>
    <name type="synonym">Amphioxus</name>
    <dbReference type="NCBI Taxonomy" id="7739"/>
    <lineage>
        <taxon>Eukaryota</taxon>
        <taxon>Metazoa</taxon>
        <taxon>Chordata</taxon>
        <taxon>Cephalochordata</taxon>
        <taxon>Leptocardii</taxon>
        <taxon>Amphioxiformes</taxon>
        <taxon>Branchiostomatidae</taxon>
        <taxon>Branchiostoma</taxon>
    </lineage>
</organism>